<keyword evidence="4" id="KW-1185">Reference proteome</keyword>
<dbReference type="EMBL" id="WNYA01030241">
    <property type="protein sequence ID" value="KAG8537442.1"/>
    <property type="molecule type" value="Genomic_DNA"/>
</dbReference>
<dbReference type="GO" id="GO:0046642">
    <property type="term" value="P:negative regulation of alpha-beta T cell proliferation"/>
    <property type="evidence" value="ECO:0007669"/>
    <property type="project" value="TreeGrafter"/>
</dbReference>
<dbReference type="Gene3D" id="2.10.50.10">
    <property type="entry name" value="Tumor Necrosis Factor Receptor, subunit A, domain 2"/>
    <property type="match status" value="3"/>
</dbReference>
<evidence type="ECO:0000259" key="2">
    <source>
        <dbReference type="PROSITE" id="PS50050"/>
    </source>
</evidence>
<dbReference type="GO" id="GO:0009897">
    <property type="term" value="C:external side of plasma membrane"/>
    <property type="evidence" value="ECO:0007669"/>
    <property type="project" value="TreeGrafter"/>
</dbReference>
<dbReference type="GO" id="GO:0050829">
    <property type="term" value="P:defense response to Gram-negative bacterium"/>
    <property type="evidence" value="ECO:0007669"/>
    <property type="project" value="TreeGrafter"/>
</dbReference>
<dbReference type="AlphaFoldDB" id="A0AAV6YJV6"/>
<feature type="non-terminal residue" evidence="3">
    <location>
        <position position="94"/>
    </location>
</feature>
<comment type="caution">
    <text evidence="3">The sequence shown here is derived from an EMBL/GenBank/DDBJ whole genome shotgun (WGS) entry which is preliminary data.</text>
</comment>
<dbReference type="Proteomes" id="UP000824782">
    <property type="component" value="Unassembled WGS sequence"/>
</dbReference>
<reference evidence="3" key="1">
    <citation type="thesis" date="2020" institute="ProQuest LLC" country="789 East Eisenhower Parkway, Ann Arbor, MI, USA">
        <title>Comparative Genomics and Chromosome Evolution.</title>
        <authorList>
            <person name="Mudd A.B."/>
        </authorList>
    </citation>
    <scope>NUCLEOTIDE SEQUENCE</scope>
    <source>
        <strain evidence="3">237g6f4</strain>
        <tissue evidence="3">Blood</tissue>
    </source>
</reference>
<dbReference type="PROSITE" id="PS00652">
    <property type="entry name" value="TNFR_NGFR_1"/>
    <property type="match status" value="1"/>
</dbReference>
<evidence type="ECO:0000256" key="1">
    <source>
        <dbReference type="PROSITE-ProRule" id="PRU00206"/>
    </source>
</evidence>
<dbReference type="GO" id="GO:0004888">
    <property type="term" value="F:transmembrane signaling receptor activity"/>
    <property type="evidence" value="ECO:0007669"/>
    <property type="project" value="InterPro"/>
</dbReference>
<dbReference type="GO" id="GO:0002720">
    <property type="term" value="P:positive regulation of cytokine production involved in immune response"/>
    <property type="evidence" value="ECO:0007669"/>
    <property type="project" value="TreeGrafter"/>
</dbReference>
<dbReference type="Pfam" id="PF00020">
    <property type="entry name" value="TNFR_c6"/>
    <property type="match status" value="1"/>
</dbReference>
<gene>
    <name evidence="3" type="ORF">GDO81_024520</name>
</gene>
<dbReference type="InterPro" id="IPR008063">
    <property type="entry name" value="Fas_rcpt"/>
</dbReference>
<dbReference type="GO" id="GO:2000406">
    <property type="term" value="P:positive regulation of T cell migration"/>
    <property type="evidence" value="ECO:0007669"/>
    <property type="project" value="TreeGrafter"/>
</dbReference>
<protein>
    <recommendedName>
        <fullName evidence="2">TNFR-Cys domain-containing protein</fullName>
    </recommendedName>
</protein>
<feature type="repeat" description="TNFR-Cys" evidence="1">
    <location>
        <begin position="19"/>
        <end position="61"/>
    </location>
</feature>
<dbReference type="SMART" id="SM00208">
    <property type="entry name" value="TNFR"/>
    <property type="match status" value="2"/>
</dbReference>
<comment type="caution">
    <text evidence="1">Lacks conserved residue(s) required for the propagation of feature annotation.</text>
</comment>
<dbReference type="GO" id="GO:0006915">
    <property type="term" value="P:apoptotic process"/>
    <property type="evidence" value="ECO:0007669"/>
    <property type="project" value="InterPro"/>
</dbReference>
<feature type="domain" description="TNFR-Cys" evidence="2">
    <location>
        <begin position="19"/>
        <end position="61"/>
    </location>
</feature>
<feature type="disulfide bond" evidence="1">
    <location>
        <begin position="20"/>
        <end position="35"/>
    </location>
</feature>
<dbReference type="PROSITE" id="PS50050">
    <property type="entry name" value="TNFR_NGFR_2"/>
    <property type="match status" value="1"/>
</dbReference>
<evidence type="ECO:0000313" key="3">
    <source>
        <dbReference type="EMBL" id="KAG8537442.1"/>
    </source>
</evidence>
<dbReference type="GO" id="GO:0006955">
    <property type="term" value="P:immune response"/>
    <property type="evidence" value="ECO:0007669"/>
    <property type="project" value="InterPro"/>
</dbReference>
<proteinExistence type="predicted"/>
<organism evidence="3 4">
    <name type="scientific">Engystomops pustulosus</name>
    <name type="common">Tungara frog</name>
    <name type="synonym">Physalaemus pustulosus</name>
    <dbReference type="NCBI Taxonomy" id="76066"/>
    <lineage>
        <taxon>Eukaryota</taxon>
        <taxon>Metazoa</taxon>
        <taxon>Chordata</taxon>
        <taxon>Craniata</taxon>
        <taxon>Vertebrata</taxon>
        <taxon>Euteleostomi</taxon>
        <taxon>Amphibia</taxon>
        <taxon>Batrachia</taxon>
        <taxon>Anura</taxon>
        <taxon>Neobatrachia</taxon>
        <taxon>Hyloidea</taxon>
        <taxon>Leptodactylidae</taxon>
        <taxon>Leiuperinae</taxon>
        <taxon>Engystomops</taxon>
    </lineage>
</organism>
<dbReference type="GO" id="GO:0007165">
    <property type="term" value="P:signal transduction"/>
    <property type="evidence" value="ECO:0007669"/>
    <property type="project" value="InterPro"/>
</dbReference>
<keyword evidence="1" id="KW-1015">Disulfide bond</keyword>
<dbReference type="GO" id="GO:0050830">
    <property type="term" value="P:defense response to Gram-positive bacterium"/>
    <property type="evidence" value="ECO:0007669"/>
    <property type="project" value="TreeGrafter"/>
</dbReference>
<dbReference type="SUPFAM" id="SSF57586">
    <property type="entry name" value="TNF receptor-like"/>
    <property type="match status" value="2"/>
</dbReference>
<sequence>GSFVKAHCNAEFTSSVCVLCADDTYMDHPNGLNKCFRCRDCDSGFNLVVKEKCTSSSNTICECKAGHFCLNQNCDFCQEYTQCLPGAYVKMPGK</sequence>
<dbReference type="InterPro" id="IPR001368">
    <property type="entry name" value="TNFR/NGFR_Cys_rich_reg"/>
</dbReference>
<evidence type="ECO:0000313" key="4">
    <source>
        <dbReference type="Proteomes" id="UP000824782"/>
    </source>
</evidence>
<dbReference type="PANTHER" id="PTHR46838">
    <property type="entry name" value="TUMOR NECROSIS FACTOR RECEPTOR SUPERFAMILY MEMBER 14"/>
    <property type="match status" value="1"/>
</dbReference>
<name>A0AAV6YJV6_ENGPU</name>
<dbReference type="PRINTS" id="PR01680">
    <property type="entry name" value="TNFACTORR6"/>
</dbReference>
<accession>A0AAV6YJV6</accession>
<dbReference type="PANTHER" id="PTHR46838:SF1">
    <property type="entry name" value="TUMOR NECROSIS FACTOR RECEPTOR SUPERFAMILY MEMBER 14"/>
    <property type="match status" value="1"/>
</dbReference>
<feature type="non-terminal residue" evidence="3">
    <location>
        <position position="1"/>
    </location>
</feature>